<sequence length="64" mass="7299">MADLKESRTPWRCEVDWHAHTSDQRGATCRPDTLLHPELSDEQGKYPPQTSRPNLAQQSLEGPE</sequence>
<feature type="region of interest" description="Disordered" evidence="1">
    <location>
        <begin position="21"/>
        <end position="64"/>
    </location>
</feature>
<proteinExistence type="predicted"/>
<reference evidence="2 3" key="1">
    <citation type="submission" date="2018-05" db="EMBL/GenBank/DDBJ databases">
        <title>Complete genome sequence of sponge-derived Streptomyces sp. HNM0039.</title>
        <authorList>
            <person name="Huang X."/>
            <person name="Zhou S."/>
        </authorList>
    </citation>
    <scope>NUCLEOTIDE SEQUENCE [LARGE SCALE GENOMIC DNA]</scope>
    <source>
        <strain evidence="2 3">HNM0039</strain>
    </source>
</reference>
<dbReference type="AlphaFoldDB" id="A0A2S1T216"/>
<dbReference type="EMBL" id="CP029188">
    <property type="protein sequence ID" value="AWI32723.1"/>
    <property type="molecule type" value="Genomic_DNA"/>
</dbReference>
<feature type="compositionally biased region" description="Basic and acidic residues" evidence="1">
    <location>
        <begin position="33"/>
        <end position="44"/>
    </location>
</feature>
<evidence type="ECO:0000313" key="2">
    <source>
        <dbReference type="EMBL" id="AWI32723.1"/>
    </source>
</evidence>
<organism evidence="2 3">
    <name type="scientific">Streptomyces tirandamycinicus</name>
    <dbReference type="NCBI Taxonomy" id="2174846"/>
    <lineage>
        <taxon>Bacteria</taxon>
        <taxon>Bacillati</taxon>
        <taxon>Actinomycetota</taxon>
        <taxon>Actinomycetes</taxon>
        <taxon>Kitasatosporales</taxon>
        <taxon>Streptomycetaceae</taxon>
        <taxon>Streptomyces</taxon>
    </lineage>
</organism>
<accession>A0A2S1T216</accession>
<name>A0A2S1T216_9ACTN</name>
<evidence type="ECO:0000313" key="3">
    <source>
        <dbReference type="Proteomes" id="UP000244900"/>
    </source>
</evidence>
<dbReference type="Proteomes" id="UP000244900">
    <property type="component" value="Chromosome"/>
</dbReference>
<dbReference type="RefSeq" id="WP_108908591.1">
    <property type="nucleotide sequence ID" value="NZ_CP029188.1"/>
</dbReference>
<feature type="compositionally biased region" description="Polar residues" evidence="1">
    <location>
        <begin position="48"/>
        <end position="64"/>
    </location>
</feature>
<gene>
    <name evidence="2" type="ORF">DDW44_30895</name>
</gene>
<keyword evidence="3" id="KW-1185">Reference proteome</keyword>
<dbReference type="KEGG" id="stir:DDW44_30895"/>
<protein>
    <submittedName>
        <fullName evidence="2">Uncharacterized protein</fullName>
    </submittedName>
</protein>
<evidence type="ECO:0000256" key="1">
    <source>
        <dbReference type="SAM" id="MobiDB-lite"/>
    </source>
</evidence>